<gene>
    <name evidence="1" type="ORF">PLOB_00005336</name>
</gene>
<dbReference type="EMBL" id="CALNXK010000123">
    <property type="protein sequence ID" value="CAH3162460.1"/>
    <property type="molecule type" value="Genomic_DNA"/>
</dbReference>
<evidence type="ECO:0000313" key="1">
    <source>
        <dbReference type="EMBL" id="CAH3162460.1"/>
    </source>
</evidence>
<protein>
    <recommendedName>
        <fullName evidence="3">Transposase</fullName>
    </recommendedName>
</protein>
<dbReference type="PANTHER" id="PTHR47163:SF2">
    <property type="entry name" value="SI:DKEY-17M8.2"/>
    <property type="match status" value="1"/>
</dbReference>
<evidence type="ECO:0008006" key="3">
    <source>
        <dbReference type="Google" id="ProtNLM"/>
    </source>
</evidence>
<name>A0ABN8QDJ9_9CNID</name>
<proteinExistence type="predicted"/>
<dbReference type="PANTHER" id="PTHR47163">
    <property type="entry name" value="DDE_TNP_IS1595 DOMAIN-CONTAINING PROTEIN"/>
    <property type="match status" value="1"/>
</dbReference>
<dbReference type="Proteomes" id="UP001159405">
    <property type="component" value="Unassembled WGS sequence"/>
</dbReference>
<accession>A0ABN8QDJ9</accession>
<sequence length="178" mass="20433">MNLVDVTRLSNGPITDLISWLQREKLIANPLRCLPCNRGMVLAERDANHVDGYLWRCTVCRQRNLSCEGSFFAEFPRVPLGKLVLLIYLWSLHELCSKSADMVGLTRNTVGNVFAMLRYLCKRDLQSRPITPFGGRVFVVKCDESQFKHKSKYERGQRARDDVWVFGVISTEYSPCRG</sequence>
<keyword evidence="2" id="KW-1185">Reference proteome</keyword>
<dbReference type="InterPro" id="IPR053164">
    <property type="entry name" value="IS1016-like_transposase"/>
</dbReference>
<comment type="caution">
    <text evidence="1">The sequence shown here is derived from an EMBL/GenBank/DDBJ whole genome shotgun (WGS) entry which is preliminary data.</text>
</comment>
<evidence type="ECO:0000313" key="2">
    <source>
        <dbReference type="Proteomes" id="UP001159405"/>
    </source>
</evidence>
<reference evidence="1 2" key="1">
    <citation type="submission" date="2022-05" db="EMBL/GenBank/DDBJ databases">
        <authorList>
            <consortium name="Genoscope - CEA"/>
            <person name="William W."/>
        </authorList>
    </citation>
    <scope>NUCLEOTIDE SEQUENCE [LARGE SCALE GENOMIC DNA]</scope>
</reference>
<organism evidence="1 2">
    <name type="scientific">Porites lobata</name>
    <dbReference type="NCBI Taxonomy" id="104759"/>
    <lineage>
        <taxon>Eukaryota</taxon>
        <taxon>Metazoa</taxon>
        <taxon>Cnidaria</taxon>
        <taxon>Anthozoa</taxon>
        <taxon>Hexacorallia</taxon>
        <taxon>Scleractinia</taxon>
        <taxon>Fungiina</taxon>
        <taxon>Poritidae</taxon>
        <taxon>Porites</taxon>
    </lineage>
</organism>